<dbReference type="Proteomes" id="UP000887572">
    <property type="component" value="Unplaced"/>
</dbReference>
<evidence type="ECO:0000256" key="4">
    <source>
        <dbReference type="ARBA" id="ARBA00022840"/>
    </source>
</evidence>
<keyword evidence="4" id="KW-0067">ATP-binding</keyword>
<evidence type="ECO:0000313" key="9">
    <source>
        <dbReference type="WBParaSite" id="Gr19_v10_g15713.t2"/>
    </source>
</evidence>
<dbReference type="GO" id="GO:0006367">
    <property type="term" value="P:transcription initiation at RNA polymerase II promoter"/>
    <property type="evidence" value="ECO:0007669"/>
    <property type="project" value="TreeGrafter"/>
</dbReference>
<dbReference type="GO" id="GO:0016787">
    <property type="term" value="F:hydrolase activity"/>
    <property type="evidence" value="ECO:0007669"/>
    <property type="project" value="UniProtKB-KW"/>
</dbReference>
<keyword evidence="1" id="KW-0547">Nucleotide-binding</keyword>
<feature type="domain" description="ERCC3/RAD25/XPB helicase C-terminal" evidence="7">
    <location>
        <begin position="544"/>
        <end position="634"/>
    </location>
</feature>
<accession>A0A914HB26</accession>
<evidence type="ECO:0000259" key="7">
    <source>
        <dbReference type="Pfam" id="PF16203"/>
    </source>
</evidence>
<dbReference type="GO" id="GO:0005524">
    <property type="term" value="F:ATP binding"/>
    <property type="evidence" value="ECO:0007669"/>
    <property type="project" value="UniProtKB-KW"/>
</dbReference>
<evidence type="ECO:0000256" key="3">
    <source>
        <dbReference type="ARBA" id="ARBA00022806"/>
    </source>
</evidence>
<proteinExistence type="predicted"/>
<sequence>MAVMIPLVGVTSGTLCALVYPPFFQIVIFWSDWKLSLSPLRRAFLIGCNCFIIVLGFFAIGTGVAANVIQILQPLPSLLTEFVCFRYHRPPQPMNGGRLIVHDRVQEEMEEEEEGGARKGLDQKLFRELTQDSVGSSMTHVNVFDCVPTLFLSGHCLDWNWLFDRLRTRHPDLVIKSKFHAATEELVAHIGSERDDRLTKSVFERVFSLRERRVFVLLVVHTSISFASIDERIPRNYFVQMRVHSMPLSPAENFLRTFFSAAKIKLGLLPKANVQFHACTLIFVRQLFVREFRTLSCIRKPLVLALLEYATKYGFGKRPNANERIEFAKSAEKYLASLQAFFQLTDTEEVPKDAAVFIFKLHCQIQRKTDFTAFYKKQRVKWEHWTGDKWQNKFKELVNKLNEQQKQNRIEQTENVAPMKKSSSRLRTSLKRVPSNSAKFFDGQQKLLGRRTHPLDAKLPLSRQIHCRARPPEFVGPIAHQPEIVAVRDESEQIPSVPIPHPVPRASQRQNNRFLRQCFCAEKICRPNEQAVSVRRDFAGGTDELLQNFQYNPKVNTIFVSKVADTSFDLPEANVLVQISAHGGSRRQEAQRLGRILRAKKYSTDAFNAYFYSLVSQDTVEMNYSRKRQRFLVRDMHTKWSTSFRT</sequence>
<keyword evidence="2" id="KW-0378">Hydrolase</keyword>
<keyword evidence="3" id="KW-0347">Helicase</keyword>
<dbReference type="InterPro" id="IPR027417">
    <property type="entry name" value="P-loop_NTPase"/>
</dbReference>
<dbReference type="Pfam" id="PF16203">
    <property type="entry name" value="ERCC3_RAD25_C"/>
    <property type="match status" value="1"/>
</dbReference>
<feature type="transmembrane region" description="Helical" evidence="6">
    <location>
        <begin position="43"/>
        <end position="69"/>
    </location>
</feature>
<name>A0A914HB26_GLORO</name>
<keyword evidence="5" id="KW-0175">Coiled coil</keyword>
<dbReference type="PANTHER" id="PTHR11274:SF0">
    <property type="entry name" value="GENERAL TRANSCRIPTION AND DNA REPAIR FACTOR IIH HELICASE SUBUNIT XPB"/>
    <property type="match status" value="1"/>
</dbReference>
<protein>
    <submittedName>
        <fullName evidence="9">DNA helicase</fullName>
    </submittedName>
</protein>
<reference evidence="9" key="1">
    <citation type="submission" date="2022-11" db="UniProtKB">
        <authorList>
            <consortium name="WormBaseParasite"/>
        </authorList>
    </citation>
    <scope>IDENTIFICATION</scope>
</reference>
<evidence type="ECO:0000256" key="6">
    <source>
        <dbReference type="SAM" id="Phobius"/>
    </source>
</evidence>
<evidence type="ECO:0000313" key="8">
    <source>
        <dbReference type="Proteomes" id="UP000887572"/>
    </source>
</evidence>
<dbReference type="GO" id="GO:0005675">
    <property type="term" value="C:transcription factor TFIIH holo complex"/>
    <property type="evidence" value="ECO:0007669"/>
    <property type="project" value="TreeGrafter"/>
</dbReference>
<keyword evidence="6" id="KW-0812">Transmembrane</keyword>
<evidence type="ECO:0000256" key="5">
    <source>
        <dbReference type="SAM" id="Coils"/>
    </source>
</evidence>
<dbReference type="WBParaSite" id="Gr19_v10_g15713.t2">
    <property type="protein sequence ID" value="Gr19_v10_g15713.t2"/>
    <property type="gene ID" value="Gr19_v10_g15713"/>
</dbReference>
<feature type="coiled-coil region" evidence="5">
    <location>
        <begin position="387"/>
        <end position="414"/>
    </location>
</feature>
<dbReference type="Gene3D" id="3.40.50.300">
    <property type="entry name" value="P-loop containing nucleotide triphosphate hydrolases"/>
    <property type="match status" value="1"/>
</dbReference>
<feature type="transmembrane region" description="Helical" evidence="6">
    <location>
        <begin position="6"/>
        <end position="31"/>
    </location>
</feature>
<dbReference type="GO" id="GO:0097550">
    <property type="term" value="C:transcription preinitiation complex"/>
    <property type="evidence" value="ECO:0007669"/>
    <property type="project" value="TreeGrafter"/>
</dbReference>
<keyword evidence="8" id="KW-1185">Reference proteome</keyword>
<dbReference type="GO" id="GO:0000112">
    <property type="term" value="C:nucleotide-excision repair factor 3 complex"/>
    <property type="evidence" value="ECO:0007669"/>
    <property type="project" value="TreeGrafter"/>
</dbReference>
<dbReference type="SUPFAM" id="SSF52540">
    <property type="entry name" value="P-loop containing nucleoside triphosphate hydrolases"/>
    <property type="match status" value="1"/>
</dbReference>
<evidence type="ECO:0000256" key="2">
    <source>
        <dbReference type="ARBA" id="ARBA00022801"/>
    </source>
</evidence>
<organism evidence="8 9">
    <name type="scientific">Globodera rostochiensis</name>
    <name type="common">Golden nematode worm</name>
    <name type="synonym">Heterodera rostochiensis</name>
    <dbReference type="NCBI Taxonomy" id="31243"/>
    <lineage>
        <taxon>Eukaryota</taxon>
        <taxon>Metazoa</taxon>
        <taxon>Ecdysozoa</taxon>
        <taxon>Nematoda</taxon>
        <taxon>Chromadorea</taxon>
        <taxon>Rhabditida</taxon>
        <taxon>Tylenchina</taxon>
        <taxon>Tylenchomorpha</taxon>
        <taxon>Tylenchoidea</taxon>
        <taxon>Heteroderidae</taxon>
        <taxon>Heteroderinae</taxon>
        <taxon>Globodera</taxon>
    </lineage>
</organism>
<dbReference type="AlphaFoldDB" id="A0A914HB26"/>
<keyword evidence="6" id="KW-1133">Transmembrane helix</keyword>
<dbReference type="GO" id="GO:0043138">
    <property type="term" value="F:3'-5' DNA helicase activity"/>
    <property type="evidence" value="ECO:0007669"/>
    <property type="project" value="TreeGrafter"/>
</dbReference>
<dbReference type="PANTHER" id="PTHR11274">
    <property type="entry name" value="RAD25/XP-B DNA REPAIR HELICASE"/>
    <property type="match status" value="1"/>
</dbReference>
<dbReference type="InterPro" id="IPR050615">
    <property type="entry name" value="ATP-dep_DNA_Helicase"/>
</dbReference>
<evidence type="ECO:0000256" key="1">
    <source>
        <dbReference type="ARBA" id="ARBA00022741"/>
    </source>
</evidence>
<keyword evidence="6" id="KW-0472">Membrane</keyword>
<dbReference type="InterPro" id="IPR032438">
    <property type="entry name" value="ERCC3_RAD25_C"/>
</dbReference>